<comment type="caution">
    <text evidence="1">The sequence shown here is derived from an EMBL/GenBank/DDBJ whole genome shotgun (WGS) entry which is preliminary data.</text>
</comment>
<gene>
    <name evidence="1" type="ORF">EG240_15855</name>
</gene>
<evidence type="ECO:0000313" key="1">
    <source>
        <dbReference type="EMBL" id="RRJ86694.1"/>
    </source>
</evidence>
<dbReference type="RefSeq" id="WP_125020312.1">
    <property type="nucleotide sequence ID" value="NZ_RQVQ01000072.1"/>
</dbReference>
<dbReference type="AlphaFoldDB" id="A0A3P3VW67"/>
<protein>
    <submittedName>
        <fullName evidence="1">Uncharacterized protein</fullName>
    </submittedName>
</protein>
<reference evidence="1 2" key="1">
    <citation type="submission" date="2018-11" db="EMBL/GenBank/DDBJ databases">
        <title>Flavobacterium sp. nov., YIM 102701-2 draft genome.</title>
        <authorList>
            <person name="Li G."/>
            <person name="Jiang Y."/>
        </authorList>
    </citation>
    <scope>NUCLEOTIDE SEQUENCE [LARGE SCALE GENOMIC DNA]</scope>
    <source>
        <strain evidence="1 2">YIM 102701-2</strain>
    </source>
</reference>
<accession>A0A3P3VW67</accession>
<evidence type="ECO:0000313" key="2">
    <source>
        <dbReference type="Proteomes" id="UP000275719"/>
    </source>
</evidence>
<keyword evidence="2" id="KW-1185">Reference proteome</keyword>
<proteinExistence type="predicted"/>
<dbReference type="Proteomes" id="UP000275719">
    <property type="component" value="Unassembled WGS sequence"/>
</dbReference>
<organism evidence="1 2">
    <name type="scientific">Paenimyroides tangerinum</name>
    <dbReference type="NCBI Taxonomy" id="2488728"/>
    <lineage>
        <taxon>Bacteria</taxon>
        <taxon>Pseudomonadati</taxon>
        <taxon>Bacteroidota</taxon>
        <taxon>Flavobacteriia</taxon>
        <taxon>Flavobacteriales</taxon>
        <taxon>Flavobacteriaceae</taxon>
        <taxon>Paenimyroides</taxon>
    </lineage>
</organism>
<dbReference type="OrthoDB" id="963457at2"/>
<name>A0A3P3VW67_9FLAO</name>
<sequence length="78" mass="9157">MRKEIIKKDWDYNFYKNEDKYILSVLCGTVGLFEINIQLSKDEISVYKEKGETYIDELAKSIQNSPSSFSNRNLIVDK</sequence>
<dbReference type="EMBL" id="RQVQ01000072">
    <property type="protein sequence ID" value="RRJ86694.1"/>
    <property type="molecule type" value="Genomic_DNA"/>
</dbReference>